<proteinExistence type="inferred from homology"/>
<dbReference type="PANTHER" id="PTHR30272">
    <property type="entry name" value="3-HYDROXYACYL-[ACYL-CARRIER-PROTEIN] DEHYDRATASE"/>
    <property type="match status" value="1"/>
</dbReference>
<dbReference type="CDD" id="cd01288">
    <property type="entry name" value="FabZ"/>
    <property type="match status" value="1"/>
</dbReference>
<dbReference type="InterPro" id="IPR029069">
    <property type="entry name" value="HotDog_dom_sf"/>
</dbReference>
<dbReference type="InterPro" id="IPR013114">
    <property type="entry name" value="FabA_FabZ"/>
</dbReference>
<protein>
    <submittedName>
        <fullName evidence="3">Beta-hydroxyacyl-(Acyl-carrier-protein) dehydratase FabA FabZ</fullName>
    </submittedName>
</protein>
<dbReference type="Proteomes" id="UP000051249">
    <property type="component" value="Unassembled WGS sequence"/>
</dbReference>
<dbReference type="AlphaFoldDB" id="A0A0R2NI97"/>
<dbReference type="OrthoDB" id="9772788at2"/>
<dbReference type="EMBL" id="JQCQ01000009">
    <property type="protein sequence ID" value="KRO25492.1"/>
    <property type="molecule type" value="Genomic_DNA"/>
</dbReference>
<dbReference type="PANTHER" id="PTHR30272:SF1">
    <property type="entry name" value="3-HYDROXYACYL-[ACYL-CARRIER-PROTEIN] DEHYDRATASE"/>
    <property type="match status" value="1"/>
</dbReference>
<evidence type="ECO:0000256" key="2">
    <source>
        <dbReference type="ARBA" id="ARBA00023239"/>
    </source>
</evidence>
<comment type="similarity">
    <text evidence="1">Belongs to the thioester dehydratase family. FabZ subfamily.</text>
</comment>
<dbReference type="SUPFAM" id="SSF54637">
    <property type="entry name" value="Thioesterase/thiol ester dehydrase-isomerase"/>
    <property type="match status" value="1"/>
</dbReference>
<dbReference type="Pfam" id="PF07977">
    <property type="entry name" value="FabA"/>
    <property type="match status" value="1"/>
</dbReference>
<name>A0A0R2NI97_9LACO</name>
<dbReference type="PATRIC" id="fig|480391.4.peg.1788"/>
<dbReference type="GO" id="GO:0016829">
    <property type="term" value="F:lyase activity"/>
    <property type="evidence" value="ECO:0007669"/>
    <property type="project" value="UniProtKB-KW"/>
</dbReference>
<comment type="caution">
    <text evidence="3">The sequence shown here is derived from an EMBL/GenBank/DDBJ whole genome shotgun (WGS) entry which is preliminary data.</text>
</comment>
<evidence type="ECO:0000313" key="3">
    <source>
        <dbReference type="EMBL" id="KRO25492.1"/>
    </source>
</evidence>
<evidence type="ECO:0000313" key="4">
    <source>
        <dbReference type="Proteomes" id="UP000051249"/>
    </source>
</evidence>
<sequence length="135" mass="14994">MKQKASDYIPQRYPFQLIDQFIDVNPGHTVTASKLITINEWYFKGGQFNIPRPILIEMLAQTGVAAILSMKEHQGDNVFFGGIRSAIFNADVQPGDELTLNVELVKMRKQVGVGDGQIIKNGAVICEAELIFAIE</sequence>
<dbReference type="Gene3D" id="3.10.129.10">
    <property type="entry name" value="Hotdog Thioesterase"/>
    <property type="match status" value="1"/>
</dbReference>
<gene>
    <name evidence="3" type="ORF">IV88_GL001742</name>
</gene>
<keyword evidence="4" id="KW-1185">Reference proteome</keyword>
<accession>A0A0R2NI97</accession>
<dbReference type="RefSeq" id="WP_057798768.1">
    <property type="nucleotide sequence ID" value="NZ_BJZZ01000008.1"/>
</dbReference>
<organism evidence="3 4">
    <name type="scientific">Pediococcus argentinicus</name>
    <dbReference type="NCBI Taxonomy" id="480391"/>
    <lineage>
        <taxon>Bacteria</taxon>
        <taxon>Bacillati</taxon>
        <taxon>Bacillota</taxon>
        <taxon>Bacilli</taxon>
        <taxon>Lactobacillales</taxon>
        <taxon>Lactobacillaceae</taxon>
        <taxon>Pediococcus</taxon>
    </lineage>
</organism>
<keyword evidence="2" id="KW-0456">Lyase</keyword>
<reference evidence="3 4" key="1">
    <citation type="journal article" date="2015" name="Genome Announc.">
        <title>Expanding the biotechnology potential of lactobacilli through comparative genomics of 213 strains and associated genera.</title>
        <authorList>
            <person name="Sun Z."/>
            <person name="Harris H.M."/>
            <person name="McCann A."/>
            <person name="Guo C."/>
            <person name="Argimon S."/>
            <person name="Zhang W."/>
            <person name="Yang X."/>
            <person name="Jeffery I.B."/>
            <person name="Cooney J.C."/>
            <person name="Kagawa T.F."/>
            <person name="Liu W."/>
            <person name="Song Y."/>
            <person name="Salvetti E."/>
            <person name="Wrobel A."/>
            <person name="Rasinkangas P."/>
            <person name="Parkhill J."/>
            <person name="Rea M.C."/>
            <person name="O'Sullivan O."/>
            <person name="Ritari J."/>
            <person name="Douillard F.P."/>
            <person name="Paul Ross R."/>
            <person name="Yang R."/>
            <person name="Briner A.E."/>
            <person name="Felis G.E."/>
            <person name="de Vos W.M."/>
            <person name="Barrangou R."/>
            <person name="Klaenhammer T.R."/>
            <person name="Caufield P.W."/>
            <person name="Cui Y."/>
            <person name="Zhang H."/>
            <person name="O'Toole P.W."/>
        </authorList>
    </citation>
    <scope>NUCLEOTIDE SEQUENCE [LARGE SCALE GENOMIC DNA]</scope>
    <source>
        <strain evidence="3 4">DSM 23026</strain>
    </source>
</reference>
<evidence type="ECO:0000256" key="1">
    <source>
        <dbReference type="ARBA" id="ARBA00009174"/>
    </source>
</evidence>